<protein>
    <recommendedName>
        <fullName evidence="14">G-protein coupled receptors family 3 profile domain-containing protein</fullName>
    </recommendedName>
</protein>
<feature type="transmembrane region" description="Helical" evidence="13">
    <location>
        <begin position="590"/>
        <end position="610"/>
    </location>
</feature>
<evidence type="ECO:0000313" key="16">
    <source>
        <dbReference type="Proteomes" id="UP000001064"/>
    </source>
</evidence>
<sequence>RPFRLIVLGSGPFTDLGFNNMVNQGRIGVSKALNISDTDFYNIKSQDDMDNLVEPLVRDGLVDFVICSSLDVKDGCVSIATRYENTSKTQFLLRGSSKVTKNTMSVTYNFASINYISGYFAGLQTKTNNIGFLSPGVTANNNNDSFVYAFWAGAKLANPKVNFFYYNIGSYYNYDKTIRATKELIEVYNCDILGDTLDDFTLGNVVIDSGLRAIGTNGFPQRKVYGENVWYAYSYNWTKAFLPFTQRVMNNLDPSKPHINNTNSYMDFSSNKENSFFELDFAIDVSDNIKQEILDHVYNLTQTPRASHPYYCNKLLANYSLPYNKTSGCISASSFFYINAPVDGMTYLGLYNISLNEAKSSLSVQYAFSIVSGLLILMVLFMMLGIALFNKTPSIRSASPIFLGFILIGGMIVYIGGIVWVSPVSTHQCNARLWLVTLGFTTLIGSLVIKNVRIWLIFDNPELKAIKITNYQLFPWVGAFLLINVLLMGILTGVGDLRMVEETGIDGIGKYEFMKVCKMNSQGAATLYTILAYFAALLLVGVFVSWKIRIVDIHEFNESKPIANTLYAISFCLFVIVPLMVAPQEKQSETIVLCTAGLFITTAALAILFIPKFWRVLRIHSGGESSSDFFSKKKSSNVATARAESASKGSQGSAKSSGKVNRRGNIVEDFTDDSESS</sequence>
<dbReference type="OrthoDB" id="17301at2759"/>
<dbReference type="RefSeq" id="XP_003289030.1">
    <property type="nucleotide sequence ID" value="XM_003288982.1"/>
</dbReference>
<evidence type="ECO:0000256" key="6">
    <source>
        <dbReference type="ARBA" id="ARBA00022989"/>
    </source>
</evidence>
<dbReference type="InterPro" id="IPR051530">
    <property type="entry name" value="mGluR/GABA-B-like"/>
</dbReference>
<evidence type="ECO:0000256" key="9">
    <source>
        <dbReference type="ARBA" id="ARBA00023170"/>
    </source>
</evidence>
<evidence type="ECO:0000256" key="11">
    <source>
        <dbReference type="ARBA" id="ARBA00023224"/>
    </source>
</evidence>
<proteinExistence type="inferred from homology"/>
<dbReference type="VEuPathDB" id="AmoebaDB:DICPUDRAFT_15906"/>
<dbReference type="eggNOG" id="KOG1055">
    <property type="taxonomic scope" value="Eukaryota"/>
</dbReference>
<dbReference type="Pfam" id="PF02608">
    <property type="entry name" value="Bmp"/>
    <property type="match status" value="1"/>
</dbReference>
<feature type="transmembrane region" description="Helical" evidence="13">
    <location>
        <begin position="525"/>
        <end position="546"/>
    </location>
</feature>
<evidence type="ECO:0000256" key="5">
    <source>
        <dbReference type="ARBA" id="ARBA00022729"/>
    </source>
</evidence>
<evidence type="ECO:0000256" key="1">
    <source>
        <dbReference type="ARBA" id="ARBA00004141"/>
    </source>
</evidence>
<dbReference type="Gene3D" id="3.40.50.2300">
    <property type="match status" value="2"/>
</dbReference>
<dbReference type="InterPro" id="IPR003760">
    <property type="entry name" value="PnrA-like"/>
</dbReference>
<dbReference type="InParanoid" id="F0ZNP4"/>
<dbReference type="FunCoup" id="F0ZNP4">
    <property type="interactions" value="6"/>
</dbReference>
<evidence type="ECO:0000259" key="14">
    <source>
        <dbReference type="PROSITE" id="PS50259"/>
    </source>
</evidence>
<name>F0ZNP4_DICPU</name>
<organism evidence="15 16">
    <name type="scientific">Dictyostelium purpureum</name>
    <name type="common">Slime mold</name>
    <dbReference type="NCBI Taxonomy" id="5786"/>
    <lineage>
        <taxon>Eukaryota</taxon>
        <taxon>Amoebozoa</taxon>
        <taxon>Evosea</taxon>
        <taxon>Eumycetozoa</taxon>
        <taxon>Dictyostelia</taxon>
        <taxon>Dictyosteliales</taxon>
        <taxon>Dictyosteliaceae</taxon>
        <taxon>Dictyostelium</taxon>
    </lineage>
</organism>
<feature type="transmembrane region" description="Helical" evidence="13">
    <location>
        <begin position="366"/>
        <end position="389"/>
    </location>
</feature>
<keyword evidence="16" id="KW-1185">Reference proteome</keyword>
<feature type="transmembrane region" description="Helical" evidence="13">
    <location>
        <begin position="433"/>
        <end position="452"/>
    </location>
</feature>
<dbReference type="Proteomes" id="UP000001064">
    <property type="component" value="Unassembled WGS sequence"/>
</dbReference>
<dbReference type="Pfam" id="PF00003">
    <property type="entry name" value="7tm_3"/>
    <property type="match status" value="1"/>
</dbReference>
<evidence type="ECO:0000256" key="2">
    <source>
        <dbReference type="ARBA" id="ARBA00005414"/>
    </source>
</evidence>
<feature type="transmembrane region" description="Helical" evidence="13">
    <location>
        <begin position="473"/>
        <end position="494"/>
    </location>
</feature>
<dbReference type="InterPro" id="IPR017978">
    <property type="entry name" value="GPCR_3_C"/>
</dbReference>
<dbReference type="GO" id="GO:0004930">
    <property type="term" value="F:G protein-coupled receptor activity"/>
    <property type="evidence" value="ECO:0000318"/>
    <property type="project" value="GO_Central"/>
</dbReference>
<feature type="non-terminal residue" evidence="15">
    <location>
        <position position="677"/>
    </location>
</feature>
<dbReference type="GO" id="GO:0007186">
    <property type="term" value="P:G protein-coupled receptor signaling pathway"/>
    <property type="evidence" value="ECO:0000318"/>
    <property type="project" value="GO_Central"/>
</dbReference>
<evidence type="ECO:0000256" key="13">
    <source>
        <dbReference type="SAM" id="Phobius"/>
    </source>
</evidence>
<feature type="region of interest" description="Disordered" evidence="12">
    <location>
        <begin position="641"/>
        <end position="677"/>
    </location>
</feature>
<feature type="domain" description="G-protein coupled receptors family 3 profile" evidence="14">
    <location>
        <begin position="364"/>
        <end position="617"/>
    </location>
</feature>
<evidence type="ECO:0000256" key="10">
    <source>
        <dbReference type="ARBA" id="ARBA00023180"/>
    </source>
</evidence>
<feature type="non-terminal residue" evidence="15">
    <location>
        <position position="1"/>
    </location>
</feature>
<keyword evidence="5" id="KW-0732">Signal</keyword>
<dbReference type="PROSITE" id="PS50259">
    <property type="entry name" value="G_PROTEIN_RECEP_F3_4"/>
    <property type="match status" value="1"/>
</dbReference>
<comment type="similarity">
    <text evidence="2">In the C-terminal section; belongs to the G-protein coupled receptor 3 family. GABA-B receptor subfamily.</text>
</comment>
<evidence type="ECO:0000256" key="7">
    <source>
        <dbReference type="ARBA" id="ARBA00023040"/>
    </source>
</evidence>
<gene>
    <name evidence="15" type="ORF">DICPUDRAFT_15906</name>
</gene>
<evidence type="ECO:0000256" key="3">
    <source>
        <dbReference type="ARBA" id="ARBA00010620"/>
    </source>
</evidence>
<dbReference type="PANTHER" id="PTHR46924">
    <property type="entry name" value="METABOTROPIC GLUTAMATE RECEPTOR-LIKE PROTEIN C-RELATED-RELATED"/>
    <property type="match status" value="1"/>
</dbReference>
<accession>F0ZNP4</accession>
<dbReference type="KEGG" id="dpp:DICPUDRAFT_15906"/>
<evidence type="ECO:0000313" key="15">
    <source>
        <dbReference type="EMBL" id="EGC34445.1"/>
    </source>
</evidence>
<comment type="similarity">
    <text evidence="3">In the N-terminal section; belongs to the BMP lipoprotein family.</text>
</comment>
<dbReference type="CDD" id="cd15047">
    <property type="entry name" value="7tmC_GABA-B-like"/>
    <property type="match status" value="1"/>
</dbReference>
<comment type="subcellular location">
    <subcellularLocation>
        <location evidence="1">Membrane</location>
        <topology evidence="1">Multi-pass membrane protein</topology>
    </subcellularLocation>
</comment>
<reference evidence="16" key="1">
    <citation type="journal article" date="2011" name="Genome Biol.">
        <title>Comparative genomics of the social amoebae Dictyostelium discoideum and Dictyostelium purpureum.</title>
        <authorList>
            <consortium name="US DOE Joint Genome Institute (JGI-PGF)"/>
            <person name="Sucgang R."/>
            <person name="Kuo A."/>
            <person name="Tian X."/>
            <person name="Salerno W."/>
            <person name="Parikh A."/>
            <person name="Feasley C.L."/>
            <person name="Dalin E."/>
            <person name="Tu H."/>
            <person name="Huang E."/>
            <person name="Barry K."/>
            <person name="Lindquist E."/>
            <person name="Shapiro H."/>
            <person name="Bruce D."/>
            <person name="Schmutz J."/>
            <person name="Salamov A."/>
            <person name="Fey P."/>
            <person name="Gaudet P."/>
            <person name="Anjard C."/>
            <person name="Babu M.M."/>
            <person name="Basu S."/>
            <person name="Bushmanova Y."/>
            <person name="van der Wel H."/>
            <person name="Katoh-Kurasawa M."/>
            <person name="Dinh C."/>
            <person name="Coutinho P.M."/>
            <person name="Saito T."/>
            <person name="Elias M."/>
            <person name="Schaap P."/>
            <person name="Kay R.R."/>
            <person name="Henrissat B."/>
            <person name="Eichinger L."/>
            <person name="Rivero F."/>
            <person name="Putnam N.H."/>
            <person name="West C.M."/>
            <person name="Loomis W.F."/>
            <person name="Chisholm R.L."/>
            <person name="Shaulsky G."/>
            <person name="Strassmann J.E."/>
            <person name="Queller D.C."/>
            <person name="Kuspa A."/>
            <person name="Grigoriev I.V."/>
        </authorList>
    </citation>
    <scope>NUCLEOTIDE SEQUENCE [LARGE SCALE GENOMIC DNA]</scope>
    <source>
        <strain evidence="16">QSDP1</strain>
    </source>
</reference>
<dbReference type="EMBL" id="GL871097">
    <property type="protein sequence ID" value="EGC34445.1"/>
    <property type="molecule type" value="Genomic_DNA"/>
</dbReference>
<evidence type="ECO:0000256" key="12">
    <source>
        <dbReference type="SAM" id="MobiDB-lite"/>
    </source>
</evidence>
<dbReference type="GeneID" id="10499788"/>
<keyword evidence="7" id="KW-0297">G-protein coupled receptor</keyword>
<keyword evidence="10" id="KW-0325">Glycoprotein</keyword>
<keyword evidence="11" id="KW-0807">Transducer</keyword>
<keyword evidence="9" id="KW-0675">Receptor</keyword>
<keyword evidence="4 13" id="KW-0812">Transmembrane</keyword>
<dbReference type="PANTHER" id="PTHR46924:SF3">
    <property type="entry name" value="METABOTROPIC GLUTAMATE RECEPTOR-LIKE PROTEIN C-RELATED"/>
    <property type="match status" value="1"/>
</dbReference>
<keyword evidence="8 13" id="KW-0472">Membrane</keyword>
<feature type="transmembrane region" description="Helical" evidence="13">
    <location>
        <begin position="401"/>
        <end position="421"/>
    </location>
</feature>
<dbReference type="GO" id="GO:0005886">
    <property type="term" value="C:plasma membrane"/>
    <property type="evidence" value="ECO:0000318"/>
    <property type="project" value="GO_Central"/>
</dbReference>
<dbReference type="OMA" id="SHPYYCN"/>
<evidence type="ECO:0000256" key="8">
    <source>
        <dbReference type="ARBA" id="ARBA00023136"/>
    </source>
</evidence>
<feature type="transmembrane region" description="Helical" evidence="13">
    <location>
        <begin position="566"/>
        <end position="584"/>
    </location>
</feature>
<evidence type="ECO:0000256" key="4">
    <source>
        <dbReference type="ARBA" id="ARBA00022692"/>
    </source>
</evidence>
<dbReference type="AlphaFoldDB" id="F0ZNP4"/>
<keyword evidence="6 13" id="KW-1133">Transmembrane helix</keyword>
<feature type="compositionally biased region" description="Low complexity" evidence="12">
    <location>
        <begin position="643"/>
        <end position="659"/>
    </location>
</feature>